<dbReference type="FunFam" id="3.90.79.10:FF:000019">
    <property type="entry name" value="Thiamin pyrophosphokinase, putative"/>
    <property type="match status" value="1"/>
</dbReference>
<sequence length="321" mass="36834">MAQKSNLDLVNECDNFPYQLQEPEKFKAVWNDSYGFYLEGCEACLGYMTSAVAKKFPLDRHWKLDEQNKRLTFQPQHENGARINDFDERNQILAEYLQSIRQQHIFGVLDGWRNELYPIYGPGRELLLSMERSATPLFGVVTYGVHMTGYVETKEGMKLWTPRRALTKQTYPGMMDNTVAGGLSTGEKPFDCLIRECEEEASLPEDLVRNAQPCGTLTYFYVRDSNAGGEVGLFQPECQYIYDLKMPSDAIPKPGDDEAIDFQLLTVEEVKKALAEGRFKPNCAHLLLEFFVRHGVVTAENEPDYIEIVSRFHRRLEFPTP</sequence>
<evidence type="ECO:0000259" key="1">
    <source>
        <dbReference type="PROSITE" id="PS51462"/>
    </source>
</evidence>
<dbReference type="PANTHER" id="PTHR13622:SF8">
    <property type="entry name" value="THIAMIN PYROPHOSPHOKINASE 1"/>
    <property type="match status" value="1"/>
</dbReference>
<dbReference type="InterPro" id="IPR015797">
    <property type="entry name" value="NUDIX_hydrolase-like_dom_sf"/>
</dbReference>
<keyword evidence="3" id="KW-1185">Reference proteome</keyword>
<name>A0AA39CDN9_9EURO</name>
<dbReference type="EMBL" id="JAPDRK010000019">
    <property type="protein sequence ID" value="KAJ9604444.1"/>
    <property type="molecule type" value="Genomic_DNA"/>
</dbReference>
<dbReference type="InterPro" id="IPR031804">
    <property type="entry name" value="DUF4743"/>
</dbReference>
<feature type="domain" description="Nudix hydrolase" evidence="1">
    <location>
        <begin position="142"/>
        <end position="287"/>
    </location>
</feature>
<dbReference type="PROSITE" id="PS51462">
    <property type="entry name" value="NUDIX"/>
    <property type="match status" value="1"/>
</dbReference>
<dbReference type="AlphaFoldDB" id="A0AA39CDN9"/>
<proteinExistence type="predicted"/>
<dbReference type="SUPFAM" id="SSF55811">
    <property type="entry name" value="Nudix"/>
    <property type="match status" value="1"/>
</dbReference>
<dbReference type="Gene3D" id="3.90.79.10">
    <property type="entry name" value="Nucleoside Triphosphate Pyrophosphohydrolase"/>
    <property type="match status" value="1"/>
</dbReference>
<reference evidence="2" key="1">
    <citation type="submission" date="2022-10" db="EMBL/GenBank/DDBJ databases">
        <title>Culturing micro-colonial fungi from biological soil crusts in the Mojave desert and describing Neophaeococcomyces mojavensis, and introducing the new genera and species Taxawa tesnikishii.</title>
        <authorList>
            <person name="Kurbessoian T."/>
            <person name="Stajich J.E."/>
        </authorList>
    </citation>
    <scope>NUCLEOTIDE SEQUENCE</scope>
    <source>
        <strain evidence="2">TK_41</strain>
    </source>
</reference>
<protein>
    <recommendedName>
        <fullName evidence="1">Nudix hydrolase domain-containing protein</fullName>
    </recommendedName>
</protein>
<evidence type="ECO:0000313" key="2">
    <source>
        <dbReference type="EMBL" id="KAJ9604444.1"/>
    </source>
</evidence>
<dbReference type="Proteomes" id="UP001172673">
    <property type="component" value="Unassembled WGS sequence"/>
</dbReference>
<dbReference type="GO" id="GO:0044715">
    <property type="term" value="F:8-oxo-dGDP phosphatase activity"/>
    <property type="evidence" value="ECO:0007669"/>
    <property type="project" value="TreeGrafter"/>
</dbReference>
<evidence type="ECO:0000313" key="3">
    <source>
        <dbReference type="Proteomes" id="UP001172673"/>
    </source>
</evidence>
<dbReference type="CDD" id="cd03676">
    <property type="entry name" value="NUDIX_Tnr3_like"/>
    <property type="match status" value="1"/>
</dbReference>
<dbReference type="Pfam" id="PF00293">
    <property type="entry name" value="NUDIX"/>
    <property type="match status" value="1"/>
</dbReference>
<dbReference type="Pfam" id="PF15916">
    <property type="entry name" value="DUF4743"/>
    <property type="match status" value="1"/>
</dbReference>
<dbReference type="InterPro" id="IPR000086">
    <property type="entry name" value="NUDIX_hydrolase_dom"/>
</dbReference>
<dbReference type="PANTHER" id="PTHR13622">
    <property type="entry name" value="THIAMIN PYROPHOSPHOKINASE"/>
    <property type="match status" value="1"/>
</dbReference>
<accession>A0AA39CDN9</accession>
<organism evidence="2 3">
    <name type="scientific">Cladophialophora chaetospira</name>
    <dbReference type="NCBI Taxonomy" id="386627"/>
    <lineage>
        <taxon>Eukaryota</taxon>
        <taxon>Fungi</taxon>
        <taxon>Dikarya</taxon>
        <taxon>Ascomycota</taxon>
        <taxon>Pezizomycotina</taxon>
        <taxon>Eurotiomycetes</taxon>
        <taxon>Chaetothyriomycetidae</taxon>
        <taxon>Chaetothyriales</taxon>
        <taxon>Herpotrichiellaceae</taxon>
        <taxon>Cladophialophora</taxon>
    </lineage>
</organism>
<comment type="caution">
    <text evidence="2">The sequence shown here is derived from an EMBL/GenBank/DDBJ whole genome shotgun (WGS) entry which is preliminary data.</text>
</comment>
<gene>
    <name evidence="2" type="ORF">H2200_011280</name>
</gene>